<evidence type="ECO:0000313" key="10">
    <source>
        <dbReference type="EMBL" id="MEC5341966.1"/>
    </source>
</evidence>
<evidence type="ECO:0000256" key="1">
    <source>
        <dbReference type="ARBA" id="ARBA00004418"/>
    </source>
</evidence>
<gene>
    <name evidence="10" type="ORF">VSX58_04980</name>
</gene>
<evidence type="ECO:0000259" key="8">
    <source>
        <dbReference type="Pfam" id="PF00345"/>
    </source>
</evidence>
<dbReference type="InterPro" id="IPR013783">
    <property type="entry name" value="Ig-like_fold"/>
</dbReference>
<dbReference type="PANTHER" id="PTHR30251">
    <property type="entry name" value="PILUS ASSEMBLY CHAPERONE"/>
    <property type="match status" value="1"/>
</dbReference>
<dbReference type="PROSITE" id="PS00635">
    <property type="entry name" value="PILI_CHAPERONE"/>
    <property type="match status" value="1"/>
</dbReference>
<evidence type="ECO:0000313" key="11">
    <source>
        <dbReference type="Proteomes" id="UP001309705"/>
    </source>
</evidence>
<keyword evidence="11" id="KW-1185">Reference proteome</keyword>
<dbReference type="Pfam" id="PF02753">
    <property type="entry name" value="PapD_C"/>
    <property type="match status" value="1"/>
</dbReference>
<dbReference type="RefSeq" id="WP_327617118.1">
    <property type="nucleotide sequence ID" value="NZ_JAYWTM010000004.1"/>
</dbReference>
<dbReference type="InterPro" id="IPR016148">
    <property type="entry name" value="Pili_assmbl_chaperone_C"/>
</dbReference>
<dbReference type="SUPFAM" id="SSF49354">
    <property type="entry name" value="PapD-like"/>
    <property type="match status" value="1"/>
</dbReference>
<dbReference type="PRINTS" id="PR00969">
    <property type="entry name" value="CHAPERONPILI"/>
</dbReference>
<proteinExistence type="inferred from homology"/>
<dbReference type="InterPro" id="IPR050643">
    <property type="entry name" value="Periplasmic_pilus_chap"/>
</dbReference>
<organism evidence="10 11">
    <name type="scientific">Brenneria populi</name>
    <dbReference type="NCBI Taxonomy" id="1505588"/>
    <lineage>
        <taxon>Bacteria</taxon>
        <taxon>Pseudomonadati</taxon>
        <taxon>Pseudomonadota</taxon>
        <taxon>Gammaproteobacteria</taxon>
        <taxon>Enterobacterales</taxon>
        <taxon>Pectobacteriaceae</taxon>
        <taxon>Brenneria</taxon>
    </lineage>
</organism>
<reference evidence="10 11" key="1">
    <citation type="journal article" date="2017" name="Int. J. Syst. Evol. Microbiol.">
        <title>Brenneria populi subsp. brevivirga subsp. nov. isolated from symptomatic bark of Populus x euramericana canker, and description of Brenneria populi subsp. populi subsp. nov.</title>
        <authorList>
            <person name="Zheng M.H."/>
            <person name="Piao C.G."/>
            <person name="Xue H."/>
            <person name="Guo M.W."/>
            <person name="Li Y."/>
        </authorList>
    </citation>
    <scope>NUCLEOTIDE SEQUENCE [LARGE SCALE GENOMIC DNA]</scope>
    <source>
        <strain evidence="10 11">D9-5</strain>
    </source>
</reference>
<comment type="similarity">
    <text evidence="2 7">Belongs to the periplasmic pilus chaperone family.</text>
</comment>
<comment type="caution">
    <text evidence="10">The sequence shown here is derived from an EMBL/GenBank/DDBJ whole genome shotgun (WGS) entry which is preliminary data.</text>
</comment>
<dbReference type="EMBL" id="JAYWTM010000004">
    <property type="protein sequence ID" value="MEC5341966.1"/>
    <property type="molecule type" value="Genomic_DNA"/>
</dbReference>
<dbReference type="InterPro" id="IPR018046">
    <property type="entry name" value="Pili_assmbl_chaperone_CS"/>
</dbReference>
<dbReference type="InterPro" id="IPR036316">
    <property type="entry name" value="Pili_assmbl_chap_C_dom_sf"/>
</dbReference>
<keyword evidence="5" id="KW-0574">Periplasm</keyword>
<evidence type="ECO:0000256" key="5">
    <source>
        <dbReference type="ARBA" id="ARBA00022764"/>
    </source>
</evidence>
<dbReference type="InterPro" id="IPR001829">
    <property type="entry name" value="Pili_assmbl_chaperone_bac"/>
</dbReference>
<keyword evidence="6 7" id="KW-0143">Chaperone</keyword>
<sequence length="216" mass="23387">MLTVSHAVLAGGIGLGATRVIYPAGATQTSLTVNNSDDKSRFLIQSWVEDSSGNKTSDFIVTPPLFVANPKGENTLRIMYTGKPLPTDRESIFWMNVKAIPSVNKNELQDKNVLQLAVLSRIKLFVRPANLAISSTDAPGQLHFSRVNETARIDNPTPYYITLVNINRSGKKLPNVMVPPMGYISIPLPAGTSGDLTYQTINDYGGNTPKASGVLK</sequence>
<protein>
    <submittedName>
        <fullName evidence="10">Fimbria/pilus periplasmic chaperone</fullName>
    </submittedName>
</protein>
<evidence type="ECO:0000256" key="3">
    <source>
        <dbReference type="ARBA" id="ARBA00022558"/>
    </source>
</evidence>
<evidence type="ECO:0000259" key="9">
    <source>
        <dbReference type="Pfam" id="PF02753"/>
    </source>
</evidence>
<dbReference type="Pfam" id="PF00345">
    <property type="entry name" value="PapD_N"/>
    <property type="match status" value="1"/>
</dbReference>
<dbReference type="PANTHER" id="PTHR30251:SF11">
    <property type="entry name" value="CHAPERONE PROTEIN FIMC-RELATED"/>
    <property type="match status" value="1"/>
</dbReference>
<evidence type="ECO:0000256" key="7">
    <source>
        <dbReference type="RuleBase" id="RU003918"/>
    </source>
</evidence>
<feature type="domain" description="Pili assembly chaperone N-terminal" evidence="8">
    <location>
        <begin position="12"/>
        <end position="131"/>
    </location>
</feature>
<dbReference type="InterPro" id="IPR016147">
    <property type="entry name" value="Pili_assmbl_chaperone_N"/>
</dbReference>
<keyword evidence="3" id="KW-1029">Fimbrium biogenesis</keyword>
<comment type="subcellular location">
    <subcellularLocation>
        <location evidence="1 7">Periplasm</location>
    </subcellularLocation>
</comment>
<dbReference type="SUPFAM" id="SSF49584">
    <property type="entry name" value="Periplasmic chaperone C-domain"/>
    <property type="match status" value="1"/>
</dbReference>
<evidence type="ECO:0000256" key="6">
    <source>
        <dbReference type="ARBA" id="ARBA00023186"/>
    </source>
</evidence>
<evidence type="ECO:0000256" key="2">
    <source>
        <dbReference type="ARBA" id="ARBA00007399"/>
    </source>
</evidence>
<dbReference type="Proteomes" id="UP001309705">
    <property type="component" value="Unassembled WGS sequence"/>
</dbReference>
<name>A0ABU6JNC5_9GAMM</name>
<dbReference type="Gene3D" id="2.60.40.10">
    <property type="entry name" value="Immunoglobulins"/>
    <property type="match status" value="2"/>
</dbReference>
<accession>A0ABU6JNC5</accession>
<evidence type="ECO:0000256" key="4">
    <source>
        <dbReference type="ARBA" id="ARBA00022729"/>
    </source>
</evidence>
<feature type="domain" description="Pili assembly chaperone C-terminal" evidence="9">
    <location>
        <begin position="153"/>
        <end position="208"/>
    </location>
</feature>
<keyword evidence="4" id="KW-0732">Signal</keyword>
<dbReference type="InterPro" id="IPR008962">
    <property type="entry name" value="PapD-like_sf"/>
</dbReference>